<proteinExistence type="inferred from homology"/>
<dbReference type="SUPFAM" id="SSF48576">
    <property type="entry name" value="Terpenoid synthases"/>
    <property type="match status" value="1"/>
</dbReference>
<sequence length="365" mass="39203">MNNPGAQWHLDSPLSDVPKAVHGRLASYLAESTSEFQHIGTPATTSMNVLKDFIMGGGKRVRSTFAWAGIRAGLESTSAPVDELDTESLLTAISAFEFIQACALIHDDIVDQSDTRRGHPTAHRRFEAIHRESGWHGDSHHYGISQAILCGDLAFSWADDMFNSCGLPPHIVHRARDPWRAMRTEVISGQILDLAVEANGSESVSDAMDVITYKTASYTVARPLHIGAALTGASQATVDLLRGVGHDIGVAFQLRDDQLGVFGDPSVTGKPAGDDLRTGKRTTLINLALAAGGTGADELRRWLGTGEQVDLMRTIITDSGAQQQVEDLIESHANRASSAISSAGLSPQLTDELMALSTTLTHRTF</sequence>
<dbReference type="Gene3D" id="1.10.600.10">
    <property type="entry name" value="Farnesyl Diphosphate Synthase"/>
    <property type="match status" value="1"/>
</dbReference>
<comment type="similarity">
    <text evidence="3 7">Belongs to the FPP/GGPP synthase family.</text>
</comment>
<organism evidence="8 9">
    <name type="scientific">Candidatus Corynebacterium gallistercoris</name>
    <dbReference type="NCBI Taxonomy" id="2838530"/>
    <lineage>
        <taxon>Bacteria</taxon>
        <taxon>Bacillati</taxon>
        <taxon>Actinomycetota</taxon>
        <taxon>Actinomycetes</taxon>
        <taxon>Mycobacteriales</taxon>
        <taxon>Corynebacteriaceae</taxon>
        <taxon>Corynebacterium</taxon>
    </lineage>
</organism>
<comment type="pathway">
    <text evidence="2">Isoprenoid biosynthesis.</text>
</comment>
<evidence type="ECO:0000256" key="6">
    <source>
        <dbReference type="ARBA" id="ARBA00022842"/>
    </source>
</evidence>
<comment type="caution">
    <text evidence="8">The sequence shown here is derived from an EMBL/GenBank/DDBJ whole genome shotgun (WGS) entry which is preliminary data.</text>
</comment>
<evidence type="ECO:0000256" key="7">
    <source>
        <dbReference type="RuleBase" id="RU004466"/>
    </source>
</evidence>
<dbReference type="SFLD" id="SFLDG01017">
    <property type="entry name" value="Polyprenyl_Transferase_Like"/>
    <property type="match status" value="1"/>
</dbReference>
<dbReference type="Pfam" id="PF00348">
    <property type="entry name" value="polyprenyl_synt"/>
    <property type="match status" value="1"/>
</dbReference>
<name>A0A9D1RYB4_9CORY</name>
<dbReference type="PANTHER" id="PTHR12001:SF85">
    <property type="entry name" value="SHORT CHAIN ISOPRENYL DIPHOSPHATE SYNTHASE"/>
    <property type="match status" value="1"/>
</dbReference>
<dbReference type="Proteomes" id="UP000824189">
    <property type="component" value="Unassembled WGS sequence"/>
</dbReference>
<comment type="cofactor">
    <cofactor evidence="1">
        <name>Mg(2+)</name>
        <dbReference type="ChEBI" id="CHEBI:18420"/>
    </cofactor>
</comment>
<reference evidence="8" key="1">
    <citation type="journal article" date="2021" name="PeerJ">
        <title>Extensive microbial diversity within the chicken gut microbiome revealed by metagenomics and culture.</title>
        <authorList>
            <person name="Gilroy R."/>
            <person name="Ravi A."/>
            <person name="Getino M."/>
            <person name="Pursley I."/>
            <person name="Horton D.L."/>
            <person name="Alikhan N.F."/>
            <person name="Baker D."/>
            <person name="Gharbi K."/>
            <person name="Hall N."/>
            <person name="Watson M."/>
            <person name="Adriaenssens E.M."/>
            <person name="Foster-Nyarko E."/>
            <person name="Jarju S."/>
            <person name="Secka A."/>
            <person name="Antonio M."/>
            <person name="Oren A."/>
            <person name="Chaudhuri R.R."/>
            <person name="La Ragione R."/>
            <person name="Hildebrand F."/>
            <person name="Pallen M.J."/>
        </authorList>
    </citation>
    <scope>NUCLEOTIDE SEQUENCE</scope>
    <source>
        <strain evidence="8">4376</strain>
    </source>
</reference>
<dbReference type="InterPro" id="IPR000092">
    <property type="entry name" value="Polyprenyl_synt"/>
</dbReference>
<dbReference type="GO" id="GO:0008299">
    <property type="term" value="P:isoprenoid biosynthetic process"/>
    <property type="evidence" value="ECO:0007669"/>
    <property type="project" value="InterPro"/>
</dbReference>
<protein>
    <submittedName>
        <fullName evidence="8">Polyprenyl synthetase family protein</fullName>
    </submittedName>
</protein>
<dbReference type="CDD" id="cd00685">
    <property type="entry name" value="Trans_IPPS_HT"/>
    <property type="match status" value="1"/>
</dbReference>
<evidence type="ECO:0000313" key="9">
    <source>
        <dbReference type="Proteomes" id="UP000824189"/>
    </source>
</evidence>
<dbReference type="EMBL" id="DXFZ01000106">
    <property type="protein sequence ID" value="HIW96558.1"/>
    <property type="molecule type" value="Genomic_DNA"/>
</dbReference>
<dbReference type="InterPro" id="IPR008949">
    <property type="entry name" value="Isoprenoid_synthase_dom_sf"/>
</dbReference>
<dbReference type="PANTHER" id="PTHR12001">
    <property type="entry name" value="GERANYLGERANYL PYROPHOSPHATE SYNTHASE"/>
    <property type="match status" value="1"/>
</dbReference>
<evidence type="ECO:0000256" key="2">
    <source>
        <dbReference type="ARBA" id="ARBA00005128"/>
    </source>
</evidence>
<evidence type="ECO:0000313" key="8">
    <source>
        <dbReference type="EMBL" id="HIW96558.1"/>
    </source>
</evidence>
<evidence type="ECO:0000256" key="5">
    <source>
        <dbReference type="ARBA" id="ARBA00022723"/>
    </source>
</evidence>
<keyword evidence="4 7" id="KW-0808">Transferase</keyword>
<dbReference type="GO" id="GO:0046872">
    <property type="term" value="F:metal ion binding"/>
    <property type="evidence" value="ECO:0007669"/>
    <property type="project" value="UniProtKB-KW"/>
</dbReference>
<accession>A0A9D1RYB4</accession>
<keyword evidence="6" id="KW-0460">Magnesium</keyword>
<keyword evidence="5" id="KW-0479">Metal-binding</keyword>
<dbReference type="AlphaFoldDB" id="A0A9D1RYB4"/>
<dbReference type="InterPro" id="IPR033749">
    <property type="entry name" value="Polyprenyl_synt_CS"/>
</dbReference>
<reference evidence="8" key="2">
    <citation type="submission" date="2021-04" db="EMBL/GenBank/DDBJ databases">
        <authorList>
            <person name="Gilroy R."/>
        </authorList>
    </citation>
    <scope>NUCLEOTIDE SEQUENCE</scope>
    <source>
        <strain evidence="8">4376</strain>
    </source>
</reference>
<dbReference type="SFLD" id="SFLDS00005">
    <property type="entry name" value="Isoprenoid_Synthase_Type_I"/>
    <property type="match status" value="1"/>
</dbReference>
<evidence type="ECO:0000256" key="1">
    <source>
        <dbReference type="ARBA" id="ARBA00001946"/>
    </source>
</evidence>
<dbReference type="PROSITE" id="PS00723">
    <property type="entry name" value="POLYPRENYL_SYNTHASE_1"/>
    <property type="match status" value="1"/>
</dbReference>
<dbReference type="GO" id="GO:0004659">
    <property type="term" value="F:prenyltransferase activity"/>
    <property type="evidence" value="ECO:0007669"/>
    <property type="project" value="InterPro"/>
</dbReference>
<gene>
    <name evidence="8" type="ORF">H9867_08795</name>
</gene>
<evidence type="ECO:0000256" key="3">
    <source>
        <dbReference type="ARBA" id="ARBA00006706"/>
    </source>
</evidence>
<evidence type="ECO:0000256" key="4">
    <source>
        <dbReference type="ARBA" id="ARBA00022679"/>
    </source>
</evidence>